<dbReference type="AlphaFoldDB" id="A6J206"/>
<dbReference type="InterPro" id="IPR030456">
    <property type="entry name" value="TF_fork_head_CS_2"/>
</dbReference>
<dbReference type="SUPFAM" id="SSF46785">
    <property type="entry name" value="Winged helix' DNA-binding domain"/>
    <property type="match status" value="1"/>
</dbReference>
<dbReference type="InterPro" id="IPR036388">
    <property type="entry name" value="WH-like_DNA-bd_sf"/>
</dbReference>
<gene>
    <name evidence="10" type="primary">Foxn4_predicted</name>
    <name evidence="10" type="ORF">rCG_21424</name>
</gene>
<organism evidence="10">
    <name type="scientific">Rattus norvegicus</name>
    <name type="common">Rat</name>
    <dbReference type="NCBI Taxonomy" id="10116"/>
    <lineage>
        <taxon>Eukaryota</taxon>
        <taxon>Metazoa</taxon>
        <taxon>Chordata</taxon>
        <taxon>Craniata</taxon>
        <taxon>Vertebrata</taxon>
        <taxon>Euteleostomi</taxon>
        <taxon>Mammalia</taxon>
        <taxon>Eutheria</taxon>
        <taxon>Euarchontoglires</taxon>
        <taxon>Glires</taxon>
        <taxon>Rodentia</taxon>
        <taxon>Myomorpha</taxon>
        <taxon>Muroidea</taxon>
        <taxon>Muridae</taxon>
        <taxon>Murinae</taxon>
        <taxon>Rattus</taxon>
    </lineage>
</organism>
<dbReference type="PANTHER" id="PTHR46721">
    <property type="entry name" value="FORKHEAD BOX PROTEIN N1"/>
    <property type="match status" value="1"/>
</dbReference>
<dbReference type="Gene3D" id="1.10.10.10">
    <property type="entry name" value="Winged helix-like DNA-binding domain superfamily/Winged helix DNA-binding domain"/>
    <property type="match status" value="1"/>
</dbReference>
<dbReference type="InterPro" id="IPR036390">
    <property type="entry name" value="WH_DNA-bd_sf"/>
</dbReference>
<evidence type="ECO:0000256" key="4">
    <source>
        <dbReference type="ARBA" id="ARBA00023125"/>
    </source>
</evidence>
<evidence type="ECO:0000256" key="2">
    <source>
        <dbReference type="ARBA" id="ARBA00022473"/>
    </source>
</evidence>
<proteinExistence type="predicted"/>
<feature type="compositionally biased region" description="Polar residues" evidence="8">
    <location>
        <begin position="1"/>
        <end position="10"/>
    </location>
</feature>
<dbReference type="InterPro" id="IPR001766">
    <property type="entry name" value="Fork_head_dom"/>
</dbReference>
<keyword evidence="3" id="KW-0805">Transcription regulation</keyword>
<comment type="subcellular location">
    <subcellularLocation>
        <location evidence="1 7">Nucleus</location>
    </subcellularLocation>
</comment>
<keyword evidence="6 7" id="KW-0539">Nucleus</keyword>
<dbReference type="GO" id="GO:0005634">
    <property type="term" value="C:nucleus"/>
    <property type="evidence" value="ECO:0007669"/>
    <property type="project" value="UniProtKB-SubCell"/>
</dbReference>
<dbReference type="PROSITE" id="PS50039">
    <property type="entry name" value="FORK_HEAD_3"/>
    <property type="match status" value="1"/>
</dbReference>
<evidence type="ECO:0000256" key="7">
    <source>
        <dbReference type="PROSITE-ProRule" id="PRU00089"/>
    </source>
</evidence>
<dbReference type="GO" id="GO:0043565">
    <property type="term" value="F:sequence-specific DNA binding"/>
    <property type="evidence" value="ECO:0007669"/>
    <property type="project" value="InterPro"/>
</dbReference>
<reference evidence="10" key="1">
    <citation type="journal article" date="2005" name="Genome Res.">
        <title>Gene and alternative splicing annotation with AIR.</title>
        <authorList>
            <person name="Florea L."/>
            <person name="Di Francesco V."/>
            <person name="Miller J."/>
            <person name="Turner R."/>
            <person name="Yao A."/>
            <person name="Harris M."/>
            <person name="Walenz B."/>
            <person name="Mobarry C."/>
            <person name="Merkulov G.V."/>
            <person name="Charlab R."/>
            <person name="Dew I."/>
            <person name="Deng Z."/>
            <person name="Istrail S."/>
            <person name="Li P."/>
            <person name="Sutton G."/>
        </authorList>
    </citation>
    <scope>NUCLEOTIDE SEQUENCE</scope>
    <source>
        <strain evidence="10">BN</strain>
    </source>
</reference>
<evidence type="ECO:0000256" key="5">
    <source>
        <dbReference type="ARBA" id="ARBA00023163"/>
    </source>
</evidence>
<keyword evidence="5" id="KW-0804">Transcription</keyword>
<evidence type="ECO:0000256" key="6">
    <source>
        <dbReference type="ARBA" id="ARBA00023242"/>
    </source>
</evidence>
<evidence type="ECO:0000256" key="8">
    <source>
        <dbReference type="SAM" id="MobiDB-lite"/>
    </source>
</evidence>
<dbReference type="SMR" id="A6J206"/>
<protein>
    <submittedName>
        <fullName evidence="10">Forkhead box N4 (Predicted)</fullName>
    </submittedName>
</protein>
<evidence type="ECO:0000259" key="9">
    <source>
        <dbReference type="PROSITE" id="PS50039"/>
    </source>
</evidence>
<dbReference type="PRINTS" id="PR00053">
    <property type="entry name" value="FORKHEAD"/>
</dbReference>
<evidence type="ECO:0000313" key="10">
    <source>
        <dbReference type="EMBL" id="EDM13945.1"/>
    </source>
</evidence>
<feature type="region of interest" description="Disordered" evidence="8">
    <location>
        <begin position="1"/>
        <end position="36"/>
    </location>
</feature>
<feature type="DNA-binding region" description="Fork-head" evidence="7">
    <location>
        <begin position="196"/>
        <end position="292"/>
    </location>
</feature>
<dbReference type="Pfam" id="PF00250">
    <property type="entry name" value="Forkhead"/>
    <property type="match status" value="1"/>
</dbReference>
<keyword evidence="4 7" id="KW-0238">DNA-binding</keyword>
<dbReference type="SMART" id="SM00339">
    <property type="entry name" value="FH"/>
    <property type="match status" value="1"/>
</dbReference>
<dbReference type="InterPro" id="IPR049624">
    <property type="entry name" value="FOXN1_4"/>
</dbReference>
<dbReference type="GO" id="GO:0003700">
    <property type="term" value="F:DNA-binding transcription factor activity"/>
    <property type="evidence" value="ECO:0007669"/>
    <property type="project" value="InterPro"/>
</dbReference>
<reference evidence="10" key="2">
    <citation type="submission" date="2005-07" db="EMBL/GenBank/DDBJ databases">
        <authorList>
            <person name="Mural R.J."/>
            <person name="Li P.W."/>
            <person name="Adams M.D."/>
            <person name="Amanatides P.G."/>
            <person name="Baden-Tillson H."/>
            <person name="Barnstead M."/>
            <person name="Chin S.H."/>
            <person name="Dew I."/>
            <person name="Evans C.A."/>
            <person name="Ferriera S."/>
            <person name="Flanigan M."/>
            <person name="Fosler C."/>
            <person name="Glodek A."/>
            <person name="Gu Z."/>
            <person name="Holt R.A."/>
            <person name="Jennings D."/>
            <person name="Kraft C.L."/>
            <person name="Lu F."/>
            <person name="Nguyen T."/>
            <person name="Nusskern D.R."/>
            <person name="Pfannkoch C.M."/>
            <person name="Sitter C."/>
            <person name="Sutton G.G."/>
            <person name="Venter J.C."/>
            <person name="Wang Z."/>
            <person name="Woodage T."/>
            <person name="Zheng X.H."/>
            <person name="Zhong F."/>
        </authorList>
    </citation>
    <scope>NUCLEOTIDE SEQUENCE</scope>
    <source>
        <strain evidence="10">BN</strain>
    </source>
</reference>
<dbReference type="PANTHER" id="PTHR46721:SF2">
    <property type="entry name" value="FORKHEAD BOX PROTEIN N4"/>
    <property type="match status" value="1"/>
</dbReference>
<dbReference type="PROSITE" id="PS00658">
    <property type="entry name" value="FORK_HEAD_2"/>
    <property type="match status" value="1"/>
</dbReference>
<dbReference type="Proteomes" id="UP000234681">
    <property type="component" value="Chromosome 12"/>
</dbReference>
<name>A6J206_RAT</name>
<evidence type="ECO:0000256" key="1">
    <source>
        <dbReference type="ARBA" id="ARBA00004123"/>
    </source>
</evidence>
<sequence>MIESDIQSKMSGMIRSSGHSHHRSPQEYRFLPPAGDDDLPGDLQSLSWLTAVDVPRLQQMASGRIDLGSPSVPHPHPGAMAGVADPHVGAAPRPMLRSQTAMVPRGMLGLSPIGSYRASAEQMNQFPVGGQSSSGLQEMPQLYSPATQIQFPLPSGSQQCPPTSLYGSPFAARPPYPQAHVTVHSPQEAHPKHYPKPIYSYSCLIAMALKSSKTGSLPVSEIYSFMKEHFPYFKTAPDGWKNSVRHNLSLNKCFEKVETKPSGSSRKGCLWALNLARIDKVEEEMHKWKRKDLAAIHRSMANPEELDKLISDRPESCRRPGKQGEPEVPVLTRATTVAMTHSCLAISQLPPKPLMTLSLQVPGDFLNISTDTNTEVDALDPSIMDFALQGNLWEEMREESFSLDTLGAFGDSPLGCDLGTPSLTPVSGSGDQPFPDVQVTGLYAAYSTVTADSVAPSVVNSAQYLGTPGNKPIALL</sequence>
<evidence type="ECO:0000256" key="3">
    <source>
        <dbReference type="ARBA" id="ARBA00023015"/>
    </source>
</evidence>
<dbReference type="FunFam" id="1.10.10.10:FF:000122">
    <property type="entry name" value="Forkhead box protein N1"/>
    <property type="match status" value="1"/>
</dbReference>
<dbReference type="EMBL" id="CH473973">
    <property type="protein sequence ID" value="EDM13945.1"/>
    <property type="molecule type" value="Genomic_DNA"/>
</dbReference>
<accession>A6J206</accession>
<feature type="domain" description="Fork-head" evidence="9">
    <location>
        <begin position="196"/>
        <end position="292"/>
    </location>
</feature>
<keyword evidence="2" id="KW-0217">Developmental protein</keyword>